<dbReference type="Pfam" id="PF13424">
    <property type="entry name" value="TPR_12"/>
    <property type="match status" value="1"/>
</dbReference>
<feature type="compositionally biased region" description="Polar residues" evidence="2">
    <location>
        <begin position="1160"/>
        <end position="1170"/>
    </location>
</feature>
<accession>A0A9W4XRC7</accession>
<organism evidence="5 6">
    <name type="scientific">Periconia digitata</name>
    <dbReference type="NCBI Taxonomy" id="1303443"/>
    <lineage>
        <taxon>Eukaryota</taxon>
        <taxon>Fungi</taxon>
        <taxon>Dikarya</taxon>
        <taxon>Ascomycota</taxon>
        <taxon>Pezizomycotina</taxon>
        <taxon>Dothideomycetes</taxon>
        <taxon>Pleosporomycetidae</taxon>
        <taxon>Pleosporales</taxon>
        <taxon>Massarineae</taxon>
        <taxon>Periconiaceae</taxon>
        <taxon>Periconia</taxon>
    </lineage>
</organism>
<dbReference type="PROSITE" id="PS50005">
    <property type="entry name" value="TPR"/>
    <property type="match status" value="1"/>
</dbReference>
<dbReference type="InterPro" id="IPR053137">
    <property type="entry name" value="NLR-like"/>
</dbReference>
<evidence type="ECO:0000256" key="2">
    <source>
        <dbReference type="SAM" id="MobiDB-lite"/>
    </source>
</evidence>
<feature type="compositionally biased region" description="Basic residues" evidence="2">
    <location>
        <begin position="1093"/>
        <end position="1103"/>
    </location>
</feature>
<dbReference type="GO" id="GO:0009116">
    <property type="term" value="P:nucleoside metabolic process"/>
    <property type="evidence" value="ECO:0007669"/>
    <property type="project" value="InterPro"/>
</dbReference>
<dbReference type="Pfam" id="PF13374">
    <property type="entry name" value="TPR_10"/>
    <property type="match status" value="1"/>
</dbReference>
<dbReference type="InterPro" id="IPR011990">
    <property type="entry name" value="TPR-like_helical_dom_sf"/>
</dbReference>
<feature type="domain" description="Nucleoside phosphorylase" evidence="4">
    <location>
        <begin position="28"/>
        <end position="287"/>
    </location>
</feature>
<dbReference type="AlphaFoldDB" id="A0A9W4XRC7"/>
<dbReference type="PANTHER" id="PTHR46082">
    <property type="entry name" value="ATP/GTP-BINDING PROTEIN-RELATED"/>
    <property type="match status" value="1"/>
</dbReference>
<dbReference type="Gene3D" id="1.25.40.10">
    <property type="entry name" value="Tetratricopeptide repeat domain"/>
    <property type="match status" value="2"/>
</dbReference>
<evidence type="ECO:0000259" key="3">
    <source>
        <dbReference type="Pfam" id="PF00931"/>
    </source>
</evidence>
<evidence type="ECO:0000313" key="5">
    <source>
        <dbReference type="EMBL" id="CAI6337850.1"/>
    </source>
</evidence>
<feature type="region of interest" description="Disordered" evidence="2">
    <location>
        <begin position="1042"/>
        <end position="1181"/>
    </location>
</feature>
<name>A0A9W4XRC7_9PLEO</name>
<dbReference type="Gene3D" id="3.40.50.1580">
    <property type="entry name" value="Nucleoside phosphorylase domain"/>
    <property type="match status" value="1"/>
</dbReference>
<dbReference type="SMART" id="SM00028">
    <property type="entry name" value="TPR"/>
    <property type="match status" value="4"/>
</dbReference>
<comment type="caution">
    <text evidence="5">The sequence shown here is derived from an EMBL/GenBank/DDBJ whole genome shotgun (WGS) entry which is preliminary data.</text>
</comment>
<evidence type="ECO:0000313" key="6">
    <source>
        <dbReference type="Proteomes" id="UP001152607"/>
    </source>
</evidence>
<reference evidence="5" key="1">
    <citation type="submission" date="2023-01" db="EMBL/GenBank/DDBJ databases">
        <authorList>
            <person name="Van Ghelder C."/>
            <person name="Rancurel C."/>
        </authorList>
    </citation>
    <scope>NUCLEOTIDE SEQUENCE</scope>
    <source>
        <strain evidence="5">CNCM I-4278</strain>
    </source>
</reference>
<keyword evidence="1" id="KW-0802">TPR repeat</keyword>
<dbReference type="SUPFAM" id="SSF53167">
    <property type="entry name" value="Purine and uridine phosphorylases"/>
    <property type="match status" value="1"/>
</dbReference>
<dbReference type="GO" id="GO:0043531">
    <property type="term" value="F:ADP binding"/>
    <property type="evidence" value="ECO:0007669"/>
    <property type="project" value="InterPro"/>
</dbReference>
<dbReference type="PRINTS" id="PR00364">
    <property type="entry name" value="DISEASERSIST"/>
</dbReference>
<dbReference type="InterPro" id="IPR000845">
    <property type="entry name" value="Nucleoside_phosphorylase_d"/>
</dbReference>
<sequence>MAMRRPAATEYTVGWVCALSIELAAAEILLDEEYEPPPHDEDDLIAYTFGRIGKHNVIITCLPAGQMGIGPAAAGAVRMQSTFKSIRIGLMVGIGGGVPSAQADIRLGDIVVSQPRNQFGGVVQYDYGKTGKDGRTTRIGSLNSPPKNLLNALSKLQARQFQEKQTFQPHLAVFDQKSTFCRESAGPDVLFEAKYDHSGEVTCSNCSSERQVPRKARNPGNMVTAHYGTIASGNQVIKDGPTRDKLSADLGGVLCFDMEAAGLMNEFPCLVVRGICDYADSHKNKSWQPYAAATAAAYAKGLLLLVQAAEGVGNTRTEFNQAVVANNSNVPNYKLPFILKGVPVGKLAHRILDQATIERALLVQDSTQERRIMVLHGLGGMGKTQLAVDFARQNKNKFSAVIWLDGSSEHSLKLSLASCANRIPEGQISEPSRTWTPQSNIDVNTVVGDVLQWLEIPDNDKWLLIVDNVDRNYERREEDPDAYDIEAYLPNADHGSVLITTRLASLGQLDQRLEVKKVDTDQARAIFEVWYGKSIGSQSNDLLALLDGLPLALAQAAAYMAHHGISCETYIRLYGEQWEALGRQSLRNYERGSISTTWMISFAAVKRKSKVAANLLLLWAHLDNGNFWHGLLKPRDHKNNYSEIATRVTSSWVGDITTNESEFINAMGILRTYSLIEDTEDQTGWVMHSVVHQWALHIQDDEQRTALLWIAIVSVGFALPSVVKNDDFWLIRPRLSAHVERCSRVIDMHLTTILENQHPHWQNQDEYPLLWSVWRFGYYYNDINAYGKAKELLNQAVQMSEKEFGPNHTLLGFAASRLGFAHYQNNEVDEAEMRYNQAIHILGQSWRTRGDQIHLMGDLGELYSHTNRFEEAENILQEALLRSEKAFGSQDPTTLRILFYLGILYAEIWKMDDAVEMLNKALSGRIRVYGPENVFTLVVLNRLGDVYRRIGHLDKAEELLQQAIQGFEKSLGPEQFFGNLSALNNIWNIGFLREAQRRWSEARDCYQKAHYGHSMIIGEDHPGTKWLNECFYRMEMMIKSESQEDSRTSMQDEVDVENIATETPTSSRLKGKERNQGSETQMPPAVATETQSKSRKGSHRRNSTAKTRVPEARPPKLFRKGEEVKSSTREDHRAETRREKRSKSGKSDHREAHRKDRYRTSAQESPSELRQMTRRCRDMFH</sequence>
<dbReference type="PANTHER" id="PTHR46082:SF6">
    <property type="entry name" value="AAA+ ATPASE DOMAIN-CONTAINING PROTEIN-RELATED"/>
    <property type="match status" value="1"/>
</dbReference>
<dbReference type="Gene3D" id="3.40.50.300">
    <property type="entry name" value="P-loop containing nucleotide triphosphate hydrolases"/>
    <property type="match status" value="1"/>
</dbReference>
<dbReference type="GO" id="GO:0003824">
    <property type="term" value="F:catalytic activity"/>
    <property type="evidence" value="ECO:0007669"/>
    <property type="project" value="InterPro"/>
</dbReference>
<dbReference type="Pfam" id="PF00931">
    <property type="entry name" value="NB-ARC"/>
    <property type="match status" value="1"/>
</dbReference>
<protein>
    <recommendedName>
        <fullName evidence="7">Nucleoside phosphorylase domain-containing protein</fullName>
    </recommendedName>
</protein>
<dbReference type="Pfam" id="PF01048">
    <property type="entry name" value="PNP_UDP_1"/>
    <property type="match status" value="1"/>
</dbReference>
<dbReference type="InterPro" id="IPR002182">
    <property type="entry name" value="NB-ARC"/>
</dbReference>
<dbReference type="Proteomes" id="UP001152607">
    <property type="component" value="Unassembled WGS sequence"/>
</dbReference>
<feature type="domain" description="NB-ARC" evidence="3">
    <location>
        <begin position="362"/>
        <end position="520"/>
    </location>
</feature>
<dbReference type="EMBL" id="CAOQHR010000007">
    <property type="protein sequence ID" value="CAI6337850.1"/>
    <property type="molecule type" value="Genomic_DNA"/>
</dbReference>
<evidence type="ECO:0008006" key="7">
    <source>
        <dbReference type="Google" id="ProtNLM"/>
    </source>
</evidence>
<feature type="compositionally biased region" description="Basic and acidic residues" evidence="2">
    <location>
        <begin position="1145"/>
        <end position="1154"/>
    </location>
</feature>
<dbReference type="SUPFAM" id="SSF52540">
    <property type="entry name" value="P-loop containing nucleoside triphosphate hydrolases"/>
    <property type="match status" value="1"/>
</dbReference>
<dbReference type="SUPFAM" id="SSF48452">
    <property type="entry name" value="TPR-like"/>
    <property type="match status" value="2"/>
</dbReference>
<evidence type="ECO:0000259" key="4">
    <source>
        <dbReference type="Pfam" id="PF01048"/>
    </source>
</evidence>
<dbReference type="InterPro" id="IPR027417">
    <property type="entry name" value="P-loop_NTPase"/>
</dbReference>
<dbReference type="InterPro" id="IPR035994">
    <property type="entry name" value="Nucleoside_phosphorylase_sf"/>
</dbReference>
<dbReference type="OrthoDB" id="1658288at2759"/>
<evidence type="ECO:0000256" key="1">
    <source>
        <dbReference type="PROSITE-ProRule" id="PRU00339"/>
    </source>
</evidence>
<feature type="repeat" description="TPR" evidence="1">
    <location>
        <begin position="937"/>
        <end position="970"/>
    </location>
</feature>
<feature type="compositionally biased region" description="Basic and acidic residues" evidence="2">
    <location>
        <begin position="1108"/>
        <end position="1138"/>
    </location>
</feature>
<keyword evidence="6" id="KW-1185">Reference proteome</keyword>
<dbReference type="InterPro" id="IPR019734">
    <property type="entry name" value="TPR_rpt"/>
</dbReference>
<proteinExistence type="predicted"/>
<gene>
    <name evidence="5" type="ORF">PDIGIT_LOCUS10966</name>
</gene>